<dbReference type="EMBL" id="VWSH01000001">
    <property type="protein sequence ID" value="KAA5537257.1"/>
    <property type="molecule type" value="Genomic_DNA"/>
</dbReference>
<evidence type="ECO:0000259" key="2">
    <source>
        <dbReference type="Pfam" id="PF08327"/>
    </source>
</evidence>
<dbReference type="InterPro" id="IPR013538">
    <property type="entry name" value="ASHA1/2-like_C"/>
</dbReference>
<keyword evidence="4" id="KW-1185">Reference proteome</keyword>
<organism evidence="3 4">
    <name type="scientific">Taibaiella lutea</name>
    <dbReference type="NCBI Taxonomy" id="2608001"/>
    <lineage>
        <taxon>Bacteria</taxon>
        <taxon>Pseudomonadati</taxon>
        <taxon>Bacteroidota</taxon>
        <taxon>Chitinophagia</taxon>
        <taxon>Chitinophagales</taxon>
        <taxon>Chitinophagaceae</taxon>
        <taxon>Taibaiella</taxon>
    </lineage>
</organism>
<dbReference type="SUPFAM" id="SSF55961">
    <property type="entry name" value="Bet v1-like"/>
    <property type="match status" value="1"/>
</dbReference>
<dbReference type="AlphaFoldDB" id="A0A5M6CQ75"/>
<protein>
    <submittedName>
        <fullName evidence="3">SRPBCC domain-containing protein</fullName>
    </submittedName>
</protein>
<comment type="similarity">
    <text evidence="1">Belongs to the AHA1 family.</text>
</comment>
<dbReference type="InterPro" id="IPR023393">
    <property type="entry name" value="START-like_dom_sf"/>
</dbReference>
<name>A0A5M6CQ75_9BACT</name>
<accession>A0A5M6CQ75</accession>
<evidence type="ECO:0000256" key="1">
    <source>
        <dbReference type="ARBA" id="ARBA00006817"/>
    </source>
</evidence>
<gene>
    <name evidence="3" type="ORF">F0919_06185</name>
</gene>
<dbReference type="Gene3D" id="3.30.530.20">
    <property type="match status" value="1"/>
</dbReference>
<proteinExistence type="inferred from homology"/>
<dbReference type="Proteomes" id="UP000323632">
    <property type="component" value="Unassembled WGS sequence"/>
</dbReference>
<comment type="caution">
    <text evidence="3">The sequence shown here is derived from an EMBL/GenBank/DDBJ whole genome shotgun (WGS) entry which is preliminary data.</text>
</comment>
<dbReference type="CDD" id="cd07814">
    <property type="entry name" value="SRPBCC_CalC_Aha1-like"/>
    <property type="match status" value="1"/>
</dbReference>
<dbReference type="RefSeq" id="WP_150031832.1">
    <property type="nucleotide sequence ID" value="NZ_VWSH01000001.1"/>
</dbReference>
<evidence type="ECO:0000313" key="4">
    <source>
        <dbReference type="Proteomes" id="UP000323632"/>
    </source>
</evidence>
<dbReference type="Pfam" id="PF08327">
    <property type="entry name" value="AHSA1"/>
    <property type="match status" value="1"/>
</dbReference>
<evidence type="ECO:0000313" key="3">
    <source>
        <dbReference type="EMBL" id="KAA5537257.1"/>
    </source>
</evidence>
<sequence>MNSKTNVVKDFKEKSILVSREFEAPIANVWRCFTESELLDQWWGPAPWRAETKSMDFSVGGSWLYAMVGPENEKHWARMNYIAIDNHKSFNVEDGFCDENGNMNAAMPVSKGQNVFTETATGVTVEFKLYYPTEEALQTIVDMGFEQGITICFKQLNDLLANRKF</sequence>
<reference evidence="3 4" key="1">
    <citation type="submission" date="2019-09" db="EMBL/GenBank/DDBJ databases">
        <title>Genome sequence and assembly of Taibaiella sp.</title>
        <authorList>
            <person name="Chhetri G."/>
        </authorList>
    </citation>
    <scope>NUCLEOTIDE SEQUENCE [LARGE SCALE GENOMIC DNA]</scope>
    <source>
        <strain evidence="3 4">KVB11</strain>
    </source>
</reference>
<feature type="domain" description="Activator of Hsp90 ATPase homologue 1/2-like C-terminal" evidence="2">
    <location>
        <begin position="24"/>
        <end position="160"/>
    </location>
</feature>